<name>A0ABQ0L1G2_MYCCL</name>
<protein>
    <submittedName>
        <fullName evidence="1">Uncharacterized protein</fullName>
    </submittedName>
</protein>
<gene>
    <name evidence="1" type="ORF">MCHLO_02602</name>
</gene>
<organism evidence="1 2">
    <name type="scientific">Mycena chlorophos</name>
    <name type="common">Agaric fungus</name>
    <name type="synonym">Agaricus chlorophos</name>
    <dbReference type="NCBI Taxonomy" id="658473"/>
    <lineage>
        <taxon>Eukaryota</taxon>
        <taxon>Fungi</taxon>
        <taxon>Dikarya</taxon>
        <taxon>Basidiomycota</taxon>
        <taxon>Agaricomycotina</taxon>
        <taxon>Agaricomycetes</taxon>
        <taxon>Agaricomycetidae</taxon>
        <taxon>Agaricales</taxon>
        <taxon>Marasmiineae</taxon>
        <taxon>Mycenaceae</taxon>
        <taxon>Mycena</taxon>
    </lineage>
</organism>
<dbReference type="Proteomes" id="UP000815677">
    <property type="component" value="Unassembled WGS sequence"/>
</dbReference>
<evidence type="ECO:0000313" key="1">
    <source>
        <dbReference type="EMBL" id="GAT45004.1"/>
    </source>
</evidence>
<sequence length="103" mass="11062">MSAAPPPPPAAPPPGPVEQELADEAFRLDLEDQDSLEASAEGALVPGDFPEVEATNELAQYAKQIAGAVIADKTRTNYIRVAQSYIIFTRASHPDFNPQSKNE</sequence>
<proteinExistence type="predicted"/>
<dbReference type="EMBL" id="DF840532">
    <property type="protein sequence ID" value="GAT45004.1"/>
    <property type="molecule type" value="Genomic_DNA"/>
</dbReference>
<reference evidence="1" key="1">
    <citation type="submission" date="2014-09" db="EMBL/GenBank/DDBJ databases">
        <title>Genome sequence of the luminous mushroom Mycena chlorophos for searching fungal bioluminescence genes.</title>
        <authorList>
            <person name="Tanaka Y."/>
            <person name="Kasuga D."/>
            <person name="Oba Y."/>
            <person name="Hase S."/>
            <person name="Sato K."/>
            <person name="Oba Y."/>
            <person name="Sakakibara Y."/>
        </authorList>
    </citation>
    <scope>NUCLEOTIDE SEQUENCE</scope>
</reference>
<accession>A0ABQ0L1G2</accession>
<evidence type="ECO:0000313" key="2">
    <source>
        <dbReference type="Proteomes" id="UP000815677"/>
    </source>
</evidence>
<keyword evidence="2" id="KW-1185">Reference proteome</keyword>